<dbReference type="InterPro" id="IPR004360">
    <property type="entry name" value="Glyas_Fos-R_dOase_dom"/>
</dbReference>
<reference evidence="2 3" key="1">
    <citation type="submission" date="2016-10" db="EMBL/GenBank/DDBJ databases">
        <authorList>
            <person name="de Groot N.N."/>
        </authorList>
    </citation>
    <scope>NUCLEOTIDE SEQUENCE [LARGE SCALE GENOMIC DNA]</scope>
    <source>
        <strain evidence="2 3">DSM 19033</strain>
    </source>
</reference>
<dbReference type="Gene3D" id="3.10.180.10">
    <property type="entry name" value="2,3-Dihydroxybiphenyl 1,2-Dioxygenase, domain 1"/>
    <property type="match status" value="1"/>
</dbReference>
<dbReference type="STRING" id="425514.SAMN05443550_110109"/>
<proteinExistence type="predicted"/>
<dbReference type="Proteomes" id="UP000198850">
    <property type="component" value="Unassembled WGS sequence"/>
</dbReference>
<keyword evidence="3" id="KW-1185">Reference proteome</keyword>
<dbReference type="RefSeq" id="WP_090558778.1">
    <property type="nucleotide sequence ID" value="NZ_FNRA01000010.1"/>
</dbReference>
<protein>
    <recommendedName>
        <fullName evidence="1">VOC domain-containing protein</fullName>
    </recommendedName>
</protein>
<dbReference type="EMBL" id="FNRA01000010">
    <property type="protein sequence ID" value="SEB09570.1"/>
    <property type="molecule type" value="Genomic_DNA"/>
</dbReference>
<accession>A0A1H4GKP9</accession>
<dbReference type="Pfam" id="PF00903">
    <property type="entry name" value="Glyoxalase"/>
    <property type="match status" value="1"/>
</dbReference>
<dbReference type="PROSITE" id="PS51819">
    <property type="entry name" value="VOC"/>
    <property type="match status" value="1"/>
</dbReference>
<dbReference type="InterPro" id="IPR029068">
    <property type="entry name" value="Glyas_Bleomycin-R_OHBP_Dase"/>
</dbReference>
<gene>
    <name evidence="2" type="ORF">SAMN05443550_110109</name>
</gene>
<sequence length="126" mass="14193">MFKEIKAFSGFSVKDIATSKHFYSGVLGLETSQPMDQLLLQLAGGGEVFLYAKPNHEPATFTVLNFPVLNLEKTMEELRKRGVKFIIYKEEGFETDENGVFLDGGPKIAWFKDPSDNILSVIEKEE</sequence>
<organism evidence="2 3">
    <name type="scientific">Pedobacter hartonius</name>
    <dbReference type="NCBI Taxonomy" id="425514"/>
    <lineage>
        <taxon>Bacteria</taxon>
        <taxon>Pseudomonadati</taxon>
        <taxon>Bacteroidota</taxon>
        <taxon>Sphingobacteriia</taxon>
        <taxon>Sphingobacteriales</taxon>
        <taxon>Sphingobacteriaceae</taxon>
        <taxon>Pedobacter</taxon>
    </lineage>
</organism>
<dbReference type="SUPFAM" id="SSF54593">
    <property type="entry name" value="Glyoxalase/Bleomycin resistance protein/Dihydroxybiphenyl dioxygenase"/>
    <property type="match status" value="1"/>
</dbReference>
<dbReference type="OrthoDB" id="9804907at2"/>
<feature type="domain" description="VOC" evidence="1">
    <location>
        <begin position="4"/>
        <end position="124"/>
    </location>
</feature>
<dbReference type="AlphaFoldDB" id="A0A1H4GKP9"/>
<evidence type="ECO:0000259" key="1">
    <source>
        <dbReference type="PROSITE" id="PS51819"/>
    </source>
</evidence>
<dbReference type="InterPro" id="IPR037523">
    <property type="entry name" value="VOC_core"/>
</dbReference>
<evidence type="ECO:0000313" key="3">
    <source>
        <dbReference type="Proteomes" id="UP000198850"/>
    </source>
</evidence>
<evidence type="ECO:0000313" key="2">
    <source>
        <dbReference type="EMBL" id="SEB09570.1"/>
    </source>
</evidence>
<name>A0A1H4GKP9_9SPHI</name>